<dbReference type="Gene3D" id="3.20.20.100">
    <property type="entry name" value="NADP-dependent oxidoreductase domain"/>
    <property type="match status" value="1"/>
</dbReference>
<keyword evidence="2" id="KW-0560">Oxidoreductase</keyword>
<organism evidence="5">
    <name type="scientific">Bionectria ochroleuca</name>
    <name type="common">Gliocladium roseum</name>
    <dbReference type="NCBI Taxonomy" id="29856"/>
    <lineage>
        <taxon>Eukaryota</taxon>
        <taxon>Fungi</taxon>
        <taxon>Dikarya</taxon>
        <taxon>Ascomycota</taxon>
        <taxon>Pezizomycotina</taxon>
        <taxon>Sordariomycetes</taxon>
        <taxon>Hypocreomycetidae</taxon>
        <taxon>Hypocreales</taxon>
        <taxon>Bionectriaceae</taxon>
        <taxon>Clonostachys</taxon>
    </lineage>
</organism>
<dbReference type="Pfam" id="PF00248">
    <property type="entry name" value="Aldo_ket_red"/>
    <property type="match status" value="1"/>
</dbReference>
<keyword evidence="1" id="KW-0521">NADP</keyword>
<dbReference type="InterPro" id="IPR036812">
    <property type="entry name" value="NAD(P)_OxRdtase_dom_sf"/>
</dbReference>
<protein>
    <recommendedName>
        <fullName evidence="4">NADP-dependent oxidoreductase domain-containing protein</fullName>
    </recommendedName>
</protein>
<evidence type="ECO:0000256" key="1">
    <source>
        <dbReference type="ARBA" id="ARBA00022857"/>
    </source>
</evidence>
<proteinExistence type="inferred from homology"/>
<dbReference type="EMBL" id="CDPU01000001">
    <property type="protein sequence ID" value="CEO44715.1"/>
    <property type="molecule type" value="Genomic_DNA"/>
</dbReference>
<evidence type="ECO:0000256" key="3">
    <source>
        <dbReference type="ARBA" id="ARBA00038157"/>
    </source>
</evidence>
<dbReference type="PANTHER" id="PTHR43364">
    <property type="entry name" value="NADH-SPECIFIC METHYLGLYOXAL REDUCTASE-RELATED"/>
    <property type="match status" value="1"/>
</dbReference>
<accession>A0A0B7JPR5</accession>
<evidence type="ECO:0000313" key="5">
    <source>
        <dbReference type="EMBL" id="CEO44715.1"/>
    </source>
</evidence>
<dbReference type="InterPro" id="IPR050523">
    <property type="entry name" value="AKR_Detox_Biosynth"/>
</dbReference>
<evidence type="ECO:0000259" key="4">
    <source>
        <dbReference type="Pfam" id="PF00248"/>
    </source>
</evidence>
<feature type="domain" description="NADP-dependent oxidoreductase" evidence="4">
    <location>
        <begin position="153"/>
        <end position="462"/>
    </location>
</feature>
<sequence length="489" mass="54414">MTISASHLLYLQPKVRQHNKAAALHLDSALSGFRASLSGLYLPQAQYDVVIACSFILLYYAWSVPFFNTSDEDSTTIESDGLLWFAAGIKTVIVTIYKLRPKDSMFQAYFEAEPVKSFYEWSEQTDFSYDFGQKFLDQSQAPLAPNAAVKVSPLCLGTMGFGTEFKDMMGACDKEASFELLDYFYDNGGNFIDTANVYQNGESEKIVGDWMRERGNRDEIVLATKYTSSYQLFNSKVGIQSNFGGNNKKSMRSAFESSLARLQTSYIDFFYVHTWDFTTSIPELMHPLHDLVSSGKVLYLGVSNTPAWIVSMANEYARQKGLTPFSVYQGQWSLAERDIERDILPMCNDQGMALIPYGVLGSGSFRTTAQRQAERENPEAKREGRNIAMTDKPEKAIVADALEKIASERGTSITSVALSWARTKGPYIFPVVGGRKIEHLRGSIEALGLELTKEEIAVIEKAVPFDFGYPQTILGGPGGATKPGDQHIN</sequence>
<name>A0A0B7JPR5_BIOOC</name>
<dbReference type="PANTHER" id="PTHR43364:SF7">
    <property type="entry name" value="NADP-DEPENDENT OXIDOREDUCTASE DOMAIN-CONTAINING PROTEIN-RELATED"/>
    <property type="match status" value="1"/>
</dbReference>
<dbReference type="SUPFAM" id="SSF51430">
    <property type="entry name" value="NAD(P)-linked oxidoreductase"/>
    <property type="match status" value="1"/>
</dbReference>
<gene>
    <name evidence="5" type="ORF">BN869_000000770_1</name>
</gene>
<reference evidence="5" key="1">
    <citation type="submission" date="2015-01" db="EMBL/GenBank/DDBJ databases">
        <authorList>
            <person name="Durling Mikael"/>
        </authorList>
    </citation>
    <scope>NUCLEOTIDE SEQUENCE</scope>
</reference>
<comment type="similarity">
    <text evidence="3">Belongs to the aldo/keto reductase family. Aldo/keto reductase 2 subfamily.</text>
</comment>
<evidence type="ECO:0000256" key="2">
    <source>
        <dbReference type="ARBA" id="ARBA00023002"/>
    </source>
</evidence>
<dbReference type="InterPro" id="IPR023210">
    <property type="entry name" value="NADP_OxRdtase_dom"/>
</dbReference>
<dbReference type="AlphaFoldDB" id="A0A0B7JPR5"/>
<dbReference type="GO" id="GO:0016491">
    <property type="term" value="F:oxidoreductase activity"/>
    <property type="evidence" value="ECO:0007669"/>
    <property type="project" value="UniProtKB-KW"/>
</dbReference>